<dbReference type="AlphaFoldDB" id="A0A6P9A2S5"/>
<dbReference type="GO" id="GO:0030414">
    <property type="term" value="F:peptidase inhibitor activity"/>
    <property type="evidence" value="ECO:0007669"/>
    <property type="project" value="UniProtKB-KW"/>
</dbReference>
<gene>
    <name evidence="3" type="primary">LOC117651827</name>
</gene>
<dbReference type="Gene3D" id="2.10.80.20">
    <property type="match status" value="1"/>
</dbReference>
<dbReference type="Proteomes" id="UP000515158">
    <property type="component" value="Unplaced"/>
</dbReference>
<evidence type="ECO:0000256" key="1">
    <source>
        <dbReference type="SAM" id="SignalP"/>
    </source>
</evidence>
<evidence type="ECO:0000313" key="2">
    <source>
        <dbReference type="Proteomes" id="UP000515158"/>
    </source>
</evidence>
<dbReference type="GeneID" id="117651827"/>
<reference evidence="3" key="1">
    <citation type="submission" date="2025-08" db="UniProtKB">
        <authorList>
            <consortium name="RefSeq"/>
        </authorList>
    </citation>
    <scope>IDENTIFICATION</scope>
    <source>
        <tissue evidence="3">Total insect</tissue>
    </source>
</reference>
<organism evidence="3">
    <name type="scientific">Thrips palmi</name>
    <name type="common">Melon thrips</name>
    <dbReference type="NCBI Taxonomy" id="161013"/>
    <lineage>
        <taxon>Eukaryota</taxon>
        <taxon>Metazoa</taxon>
        <taxon>Ecdysozoa</taxon>
        <taxon>Arthropoda</taxon>
        <taxon>Hexapoda</taxon>
        <taxon>Insecta</taxon>
        <taxon>Pterygota</taxon>
        <taxon>Neoptera</taxon>
        <taxon>Paraneoptera</taxon>
        <taxon>Thysanoptera</taxon>
        <taxon>Terebrantia</taxon>
        <taxon>Thripoidea</taxon>
        <taxon>Thripidae</taxon>
        <taxon>Thrips</taxon>
    </lineage>
</organism>
<proteinExistence type="predicted"/>
<dbReference type="KEGG" id="tpal:117651827"/>
<keyword evidence="3" id="KW-0646">Protease inhibitor</keyword>
<keyword evidence="1" id="KW-0732">Signal</keyword>
<dbReference type="OrthoDB" id="8189497at2759"/>
<dbReference type="InParanoid" id="A0A6P9A2S5"/>
<dbReference type="RefSeq" id="XP_034252122.1">
    <property type="nucleotide sequence ID" value="XM_034396231.1"/>
</dbReference>
<feature type="chain" id="PRO_5027962283" evidence="1">
    <location>
        <begin position="20"/>
        <end position="98"/>
    </location>
</feature>
<evidence type="ECO:0000313" key="3">
    <source>
        <dbReference type="RefSeq" id="XP_034252122.1"/>
    </source>
</evidence>
<dbReference type="InterPro" id="IPR053741">
    <property type="entry name" value="Ser_Fungal_Prot_Inhib_sf"/>
</dbReference>
<keyword evidence="2" id="KW-1185">Reference proteome</keyword>
<accession>A0A6P9A2S5</accession>
<sequence>MKHLLIWLAVACACVAVHAIVCPPNICDQVRCDTTITEENCCGVFKPNGGFCGCCPLCVTIIPPGGKCIVIRGVPSSSECAEGTRCNNGTCQALDQPL</sequence>
<feature type="signal peptide" evidence="1">
    <location>
        <begin position="1"/>
        <end position="19"/>
    </location>
</feature>
<name>A0A6P9A2S5_THRPL</name>
<protein>
    <submittedName>
        <fullName evidence="3">Fungal protease inhibitor-1-like</fullName>
    </submittedName>
</protein>